<evidence type="ECO:0000313" key="4">
    <source>
        <dbReference type="EMBL" id="KAA8593082.1"/>
    </source>
</evidence>
<evidence type="ECO:0000259" key="3">
    <source>
        <dbReference type="SMART" id="SM00247"/>
    </source>
</evidence>
<protein>
    <recommendedName>
        <fullName evidence="3">Beta/gamma crystallin 'Greek key' domain-containing protein</fullName>
    </recommendedName>
</protein>
<evidence type="ECO:0000256" key="1">
    <source>
        <dbReference type="ARBA" id="ARBA00009646"/>
    </source>
</evidence>
<accession>A0A5J5DIB2</accession>
<dbReference type="InterPro" id="IPR011024">
    <property type="entry name" value="G_crystallin-like"/>
</dbReference>
<gene>
    <name evidence="4" type="ORF">FQN60_018537</name>
</gene>
<dbReference type="SUPFAM" id="SSF49695">
    <property type="entry name" value="gamma-Crystallin-like"/>
    <property type="match status" value="1"/>
</dbReference>
<evidence type="ECO:0000256" key="2">
    <source>
        <dbReference type="ARBA" id="ARBA00022737"/>
    </source>
</evidence>
<dbReference type="AlphaFoldDB" id="A0A5J5DIB2"/>
<name>A0A5J5DIB2_9PERO</name>
<dbReference type="InterPro" id="IPR001064">
    <property type="entry name" value="Beta/gamma_crystallin"/>
</dbReference>
<feature type="domain" description="Beta/gamma crystallin 'Greek key'" evidence="3">
    <location>
        <begin position="39"/>
        <end position="109"/>
    </location>
</feature>
<keyword evidence="5" id="KW-1185">Reference proteome</keyword>
<reference evidence="4 5" key="1">
    <citation type="submission" date="2019-08" db="EMBL/GenBank/DDBJ databases">
        <title>A chromosome-level genome assembly, high-density linkage maps, and genome scans reveal the genomic architecture of hybrid incompatibilities underlying speciation via character displacement in darters (Percidae: Etheostominae).</title>
        <authorList>
            <person name="Moran R.L."/>
            <person name="Catchen J.M."/>
            <person name="Fuller R.C."/>
        </authorList>
    </citation>
    <scope>NUCLEOTIDE SEQUENCE [LARGE SCALE GENOMIC DNA]</scope>
    <source>
        <strain evidence="4">EspeVRDwgs_2016</strain>
        <tissue evidence="4">Muscle</tissue>
    </source>
</reference>
<comment type="similarity">
    <text evidence="1">Belongs to the beta/gamma-crystallin family.</text>
</comment>
<organism evidence="4 5">
    <name type="scientific">Etheostoma spectabile</name>
    <name type="common">orangethroat darter</name>
    <dbReference type="NCBI Taxonomy" id="54343"/>
    <lineage>
        <taxon>Eukaryota</taxon>
        <taxon>Metazoa</taxon>
        <taxon>Chordata</taxon>
        <taxon>Craniata</taxon>
        <taxon>Vertebrata</taxon>
        <taxon>Euteleostomi</taxon>
        <taxon>Actinopterygii</taxon>
        <taxon>Neopterygii</taxon>
        <taxon>Teleostei</taxon>
        <taxon>Neoteleostei</taxon>
        <taxon>Acanthomorphata</taxon>
        <taxon>Eupercaria</taxon>
        <taxon>Perciformes</taxon>
        <taxon>Percoidei</taxon>
        <taxon>Percidae</taxon>
        <taxon>Etheostomatinae</taxon>
        <taxon>Etheostoma</taxon>
    </lineage>
</organism>
<comment type="caution">
    <text evidence="4">The sequence shown here is derived from an EMBL/GenBank/DDBJ whole genome shotgun (WGS) entry which is preliminary data.</text>
</comment>
<sequence>MLATMKGLNQVGRQFRSNSTSTANMTNMNMRGKHRGQFRIKIYERENFGGQSYELIDDCDNMMDRYRMNDCQSCHPRVVPYALKSQVEEELEHLQALEIVDPVQFSRWAERAVHKPNQKWLPGGVQTPRGSLSFFVKLTDGQEFCRHQDHIHLHHDTGLEIVRTSVSPGEPDYCESITRGTVTGRRVCAP</sequence>
<dbReference type="EMBL" id="VOFY01000005">
    <property type="protein sequence ID" value="KAA8593082.1"/>
    <property type="molecule type" value="Genomic_DNA"/>
</dbReference>
<dbReference type="Proteomes" id="UP000327493">
    <property type="component" value="Chromosome 5"/>
</dbReference>
<evidence type="ECO:0000313" key="5">
    <source>
        <dbReference type="Proteomes" id="UP000327493"/>
    </source>
</evidence>
<proteinExistence type="inferred from homology"/>
<dbReference type="SMART" id="SM00247">
    <property type="entry name" value="XTALbg"/>
    <property type="match status" value="1"/>
</dbReference>
<keyword evidence="2" id="KW-0677">Repeat</keyword>
<dbReference type="Pfam" id="PF00030">
    <property type="entry name" value="Crystall"/>
    <property type="match status" value="1"/>
</dbReference>
<dbReference type="Gene3D" id="2.60.20.10">
    <property type="entry name" value="Crystallins"/>
    <property type="match status" value="1"/>
</dbReference>